<comment type="caution">
    <text evidence="3">The sequence shown here is derived from an EMBL/GenBank/DDBJ whole genome shotgun (WGS) entry which is preliminary data.</text>
</comment>
<protein>
    <submittedName>
        <fullName evidence="3">RNA-binding protein</fullName>
    </submittedName>
</protein>
<organism evidence="3 4">
    <name type="scientific">Lachnoclostridium phytofermentans</name>
    <dbReference type="NCBI Taxonomy" id="66219"/>
    <lineage>
        <taxon>Bacteria</taxon>
        <taxon>Bacillati</taxon>
        <taxon>Bacillota</taxon>
        <taxon>Clostridia</taxon>
        <taxon>Lachnospirales</taxon>
        <taxon>Lachnospiraceae</taxon>
    </lineage>
</organism>
<evidence type="ECO:0000313" key="4">
    <source>
        <dbReference type="Proteomes" id="UP000262969"/>
    </source>
</evidence>
<dbReference type="SMART" id="SM00363">
    <property type="entry name" value="S4"/>
    <property type="match status" value="1"/>
</dbReference>
<dbReference type="CDD" id="cd00165">
    <property type="entry name" value="S4"/>
    <property type="match status" value="1"/>
</dbReference>
<reference evidence="3 4" key="1">
    <citation type="journal article" date="2018" name="Nat. Biotechnol.">
        <title>A standardized bacterial taxonomy based on genome phylogeny substantially revises the tree of life.</title>
        <authorList>
            <person name="Parks D.H."/>
            <person name="Chuvochina M."/>
            <person name="Waite D.W."/>
            <person name="Rinke C."/>
            <person name="Skarshewski A."/>
            <person name="Chaumeil P.A."/>
            <person name="Hugenholtz P."/>
        </authorList>
    </citation>
    <scope>NUCLEOTIDE SEQUENCE [LARGE SCALE GENOMIC DNA]</scope>
    <source>
        <strain evidence="3">UBA11728</strain>
    </source>
</reference>
<dbReference type="PROSITE" id="PS50889">
    <property type="entry name" value="S4"/>
    <property type="match status" value="1"/>
</dbReference>
<dbReference type="Gene3D" id="3.30.70.330">
    <property type="match status" value="1"/>
</dbReference>
<accession>A0A3D2X8J5</accession>
<dbReference type="GO" id="GO:0003723">
    <property type="term" value="F:RNA binding"/>
    <property type="evidence" value="ECO:0007669"/>
    <property type="project" value="UniProtKB-KW"/>
</dbReference>
<feature type="domain" description="RNA-binding S4" evidence="2">
    <location>
        <begin position="200"/>
        <end position="260"/>
    </location>
</feature>
<evidence type="ECO:0000259" key="2">
    <source>
        <dbReference type="SMART" id="SM00363"/>
    </source>
</evidence>
<gene>
    <name evidence="3" type="ORF">DHW61_13030</name>
</gene>
<dbReference type="InterPro" id="IPR002942">
    <property type="entry name" value="S4_RNA-bd"/>
</dbReference>
<dbReference type="InterPro" id="IPR040591">
    <property type="entry name" value="RqcP2_RBD"/>
</dbReference>
<dbReference type="Proteomes" id="UP000262969">
    <property type="component" value="Unassembled WGS sequence"/>
</dbReference>
<dbReference type="InterPro" id="IPR012677">
    <property type="entry name" value="Nucleotide-bd_a/b_plait_sf"/>
</dbReference>
<dbReference type="SUPFAM" id="SSF55174">
    <property type="entry name" value="Alpha-L RNA-binding motif"/>
    <property type="match status" value="1"/>
</dbReference>
<proteinExistence type="predicted"/>
<dbReference type="Gene3D" id="3.30.1370.160">
    <property type="match status" value="1"/>
</dbReference>
<name>A0A3D2X8J5_9FIRM</name>
<dbReference type="Pfam" id="PF01479">
    <property type="entry name" value="S4"/>
    <property type="match status" value="1"/>
</dbReference>
<dbReference type="Gene3D" id="3.10.290.10">
    <property type="entry name" value="RNA-binding S4 domain"/>
    <property type="match status" value="1"/>
</dbReference>
<dbReference type="EMBL" id="DPVV01000437">
    <property type="protein sequence ID" value="HCL03306.1"/>
    <property type="molecule type" value="Genomic_DNA"/>
</dbReference>
<evidence type="ECO:0000313" key="3">
    <source>
        <dbReference type="EMBL" id="HCL03306.1"/>
    </source>
</evidence>
<dbReference type="AlphaFoldDB" id="A0A3D2X8J5"/>
<evidence type="ECO:0000256" key="1">
    <source>
        <dbReference type="PROSITE-ProRule" id="PRU00182"/>
    </source>
</evidence>
<dbReference type="InterPro" id="IPR036986">
    <property type="entry name" value="S4_RNA-bd_sf"/>
</dbReference>
<keyword evidence="1" id="KW-0694">RNA-binding</keyword>
<sequence>MNQILRWRRNGDYMNLEKEELLFRKIISESAKSAYHKEICVYTDFLNINEISIFHSMEKELPLLAYSVYGGYEGAERVRICFHGDLIKEHGNISLQAEGKNDYPIQCLRIYPASEKFAGELDHRDYLGAILNVGIERSKLGDILVRGKEAYCYCDSRLSEFINTNLSKVRHNIVRVEVIKSDEVQATISFKEVTGSVASFRLDSLIALAFRTSRSSITGLIAGEKVFVNARLVTSNSYMLKPDDIVSVRGYGKFKVKEQGGISKKGRIYATLSIYQ</sequence>
<dbReference type="Pfam" id="PF17774">
    <property type="entry name" value="YlmH_RBD"/>
    <property type="match status" value="1"/>
</dbReference>